<reference evidence="1" key="1">
    <citation type="journal article" date="2019" name="Microbiol. Resour. Announc.">
        <title>Draft Genome Sequences of Five Environmental Bacterial Isolates That Degrade Polyethylene Terephthalate Plastic.</title>
        <authorList>
            <person name="Leon-Zayas R."/>
            <person name="Roberts C."/>
            <person name="Vague M."/>
            <person name="Mellies J.L."/>
        </authorList>
    </citation>
    <scope>NUCLEOTIDE SEQUENCE</scope>
    <source>
        <strain evidence="1">13.2</strain>
    </source>
</reference>
<evidence type="ECO:0000313" key="1">
    <source>
        <dbReference type="EMBL" id="XBG31930.1"/>
    </source>
</evidence>
<proteinExistence type="predicted"/>
<sequence length="219" mass="24832">MATRFLQQSSPTLAVARTGVSALNRRGMEPDEIDTKDLQDLIAHISNERVMLAQELTERKAALVSRSMRAEWLRPLLTLLFMRTTNSRLEQHVQQEVANVEELQAKAHAHGMSFEWAVSRDITERYNAVLKTFSDVLLSEVIWNITSSSPVDQLVERSNAYRSVSRRPVGFERGIPQCLSEQHQAPQQVPLLHNANGEALFCIRDLCCSKARKDSGSFW</sequence>
<dbReference type="AlphaFoldDB" id="A0AAU7BHR4"/>
<dbReference type="EMBL" id="CP157179">
    <property type="protein sequence ID" value="XBG31930.1"/>
    <property type="molecule type" value="Genomic_DNA"/>
</dbReference>
<reference evidence="1" key="2">
    <citation type="submission" date="2024-05" db="EMBL/GenBank/DDBJ databases">
        <authorList>
            <person name="Mellies J."/>
            <person name="Newton I."/>
        </authorList>
    </citation>
    <scope>NUCLEOTIDE SEQUENCE</scope>
    <source>
        <strain evidence="1">13.2</strain>
    </source>
</reference>
<name>A0AAU7BHR4_9PSED</name>
<organism evidence="1">
    <name type="scientific">Pseudomonas sp. 13.2</name>
    <dbReference type="NCBI Taxonomy" id="3144665"/>
    <lineage>
        <taxon>Bacteria</taxon>
        <taxon>Pseudomonadati</taxon>
        <taxon>Pseudomonadota</taxon>
        <taxon>Gammaproteobacteria</taxon>
        <taxon>Pseudomonadales</taxon>
        <taxon>Pseudomonadaceae</taxon>
        <taxon>Pseudomonas</taxon>
    </lineage>
</organism>
<accession>A0AAU7BHR4</accession>
<gene>
    <name evidence="1" type="ORF">ABH853_00635</name>
</gene>
<protein>
    <submittedName>
        <fullName evidence="1">Uncharacterized protein</fullName>
    </submittedName>
</protein>